<dbReference type="GO" id="GO:0000329">
    <property type="term" value="C:fungal-type vacuole membrane"/>
    <property type="evidence" value="ECO:0007669"/>
    <property type="project" value="TreeGrafter"/>
</dbReference>
<feature type="transmembrane region" description="Helical" evidence="9">
    <location>
        <begin position="197"/>
        <end position="222"/>
    </location>
</feature>
<accession>A0A7H9HWF5</accession>
<evidence type="ECO:0000256" key="2">
    <source>
        <dbReference type="ARBA" id="ARBA00008335"/>
    </source>
</evidence>
<reference evidence="10 11" key="1">
    <citation type="submission" date="2020-06" db="EMBL/GenBank/DDBJ databases">
        <title>The yeast mating-type switching endonuclease HO is a domesticated member of an unorthodox homing genetic element family.</title>
        <authorList>
            <person name="Coughlan A.Y."/>
            <person name="Lombardi L."/>
            <person name="Braun-Galleani S."/>
            <person name="Martos A.R."/>
            <person name="Galeote V."/>
            <person name="Bigey F."/>
            <person name="Dequin S."/>
            <person name="Byrne K.P."/>
            <person name="Wolfe K.H."/>
        </authorList>
    </citation>
    <scope>NUCLEOTIDE SEQUENCE [LARGE SCALE GENOMIC DNA]</scope>
    <source>
        <strain evidence="10 11">CBS2947</strain>
    </source>
</reference>
<dbReference type="Gene3D" id="1.20.1250.20">
    <property type="entry name" value="MFS general substrate transporter like domains"/>
    <property type="match status" value="1"/>
</dbReference>
<feature type="transmembrane region" description="Helical" evidence="9">
    <location>
        <begin position="64"/>
        <end position="87"/>
    </location>
</feature>
<dbReference type="Proteomes" id="UP000510647">
    <property type="component" value="Chromosome 5"/>
</dbReference>
<dbReference type="PANTHER" id="PTHR21576">
    <property type="entry name" value="UNCHARACTERIZED NODULIN-LIKE PROTEIN"/>
    <property type="match status" value="1"/>
</dbReference>
<feature type="transmembrane region" description="Helical" evidence="9">
    <location>
        <begin position="127"/>
        <end position="148"/>
    </location>
</feature>
<feature type="transmembrane region" description="Helical" evidence="9">
    <location>
        <begin position="391"/>
        <end position="412"/>
    </location>
</feature>
<sequence length="462" mass="50325">MALSSVERWLSYYVRALLPHVLSKESSYRMAYVFSLVSAMCSGFVTLVALYSKPWHSQLGYSSWQVNLIVSAANLGMYLTPPVLGVVADDHGPIALSTLAIGGFIPSYACVGYLFNHPESSNWLAFRVTLVAFLFIGISTSALYFSALLTCAKLYPERKLFSISLPTTCYGISSVIGSQLLRMPFFWSSTNLDLGRVFNVFACLYAAVGLLAWIATGTVSLLHHCEPHDEIAEQEPLLPVPPEEHTRQKNFFKDHIAYLLAFSMLLALGPLEMFVADMGSLASLIAMNSTILSNQLLSIYAVSSTVARLLTGLATDVFTAKKISPKWILIFHLFLAMVSQLFVLVITSTTTGPPEWQLLSMGSIFGIAYGGLYTIYPTVVLIAWGDKLFGTAYGSMMVAPAIGAAISCLSYAKVYDALCTDSGKGNGACIAPVYKMTATQLACSIAVTMVAFRAWKRRNLPL</sequence>
<evidence type="ECO:0000256" key="7">
    <source>
        <dbReference type="ARBA" id="ARBA00023136"/>
    </source>
</evidence>
<gene>
    <name evidence="10" type="ORF">HG537_0E01500</name>
</gene>
<keyword evidence="11" id="KW-1185">Reference proteome</keyword>
<feature type="transmembrane region" description="Helical" evidence="9">
    <location>
        <begin position="94"/>
        <end position="115"/>
    </location>
</feature>
<evidence type="ECO:0000313" key="11">
    <source>
        <dbReference type="Proteomes" id="UP000510647"/>
    </source>
</evidence>
<feature type="transmembrane region" description="Helical" evidence="9">
    <location>
        <begin position="327"/>
        <end position="346"/>
    </location>
</feature>
<dbReference type="EMBL" id="CP059271">
    <property type="protein sequence ID" value="QLQ80795.1"/>
    <property type="molecule type" value="Genomic_DNA"/>
</dbReference>
<evidence type="ECO:0000256" key="5">
    <source>
        <dbReference type="ARBA" id="ARBA00022692"/>
    </source>
</evidence>
<organism evidence="10 11">
    <name type="scientific">Torulaspora globosa</name>
    <dbReference type="NCBI Taxonomy" id="48254"/>
    <lineage>
        <taxon>Eukaryota</taxon>
        <taxon>Fungi</taxon>
        <taxon>Dikarya</taxon>
        <taxon>Ascomycota</taxon>
        <taxon>Saccharomycotina</taxon>
        <taxon>Saccharomycetes</taxon>
        <taxon>Saccharomycetales</taxon>
        <taxon>Saccharomycetaceae</taxon>
        <taxon>Torulaspora</taxon>
    </lineage>
</organism>
<proteinExistence type="inferred from homology"/>
<keyword evidence="4" id="KW-0926">Vacuole</keyword>
<dbReference type="InterPro" id="IPR036259">
    <property type="entry name" value="MFS_trans_sf"/>
</dbReference>
<evidence type="ECO:0000256" key="3">
    <source>
        <dbReference type="ARBA" id="ARBA00022448"/>
    </source>
</evidence>
<dbReference type="SUPFAM" id="SSF103473">
    <property type="entry name" value="MFS general substrate transporter"/>
    <property type="match status" value="1"/>
</dbReference>
<feature type="transmembrane region" description="Helical" evidence="9">
    <location>
        <begin position="358"/>
        <end position="384"/>
    </location>
</feature>
<dbReference type="GO" id="GO:0022857">
    <property type="term" value="F:transmembrane transporter activity"/>
    <property type="evidence" value="ECO:0007669"/>
    <property type="project" value="InterPro"/>
</dbReference>
<feature type="transmembrane region" description="Helical" evidence="9">
    <location>
        <begin position="296"/>
        <end position="315"/>
    </location>
</feature>
<dbReference type="PANTHER" id="PTHR21576:SF45">
    <property type="entry name" value="TRANSPORTER MCH1-RELATED"/>
    <property type="match status" value="1"/>
</dbReference>
<feature type="transmembrane region" description="Helical" evidence="9">
    <location>
        <begin position="256"/>
        <end position="276"/>
    </location>
</feature>
<protein>
    <recommendedName>
        <fullName evidence="8">Probable transporter MCH1</fullName>
    </recommendedName>
</protein>
<name>A0A7H9HWF5_9SACH</name>
<comment type="similarity">
    <text evidence="2">Belongs to the major facilitator superfamily.</text>
</comment>
<feature type="transmembrane region" description="Helical" evidence="9">
    <location>
        <begin position="432"/>
        <end position="452"/>
    </location>
</feature>
<evidence type="ECO:0000256" key="1">
    <source>
        <dbReference type="ARBA" id="ARBA00004128"/>
    </source>
</evidence>
<dbReference type="InterPro" id="IPR011701">
    <property type="entry name" value="MFS"/>
</dbReference>
<evidence type="ECO:0000256" key="8">
    <source>
        <dbReference type="ARBA" id="ARBA00039330"/>
    </source>
</evidence>
<evidence type="ECO:0000256" key="4">
    <source>
        <dbReference type="ARBA" id="ARBA00022554"/>
    </source>
</evidence>
<dbReference type="Pfam" id="PF07690">
    <property type="entry name" value="MFS_1"/>
    <property type="match status" value="1"/>
</dbReference>
<evidence type="ECO:0000256" key="9">
    <source>
        <dbReference type="SAM" id="Phobius"/>
    </source>
</evidence>
<evidence type="ECO:0000313" key="10">
    <source>
        <dbReference type="EMBL" id="QLQ80795.1"/>
    </source>
</evidence>
<keyword evidence="6 9" id="KW-1133">Transmembrane helix</keyword>
<feature type="transmembrane region" description="Helical" evidence="9">
    <location>
        <begin position="160"/>
        <end position="177"/>
    </location>
</feature>
<dbReference type="AlphaFoldDB" id="A0A7H9HWF5"/>
<keyword evidence="7 9" id="KW-0472">Membrane</keyword>
<evidence type="ECO:0000256" key="6">
    <source>
        <dbReference type="ARBA" id="ARBA00022989"/>
    </source>
</evidence>
<feature type="transmembrane region" description="Helical" evidence="9">
    <location>
        <begin position="31"/>
        <end position="52"/>
    </location>
</feature>
<keyword evidence="3" id="KW-0813">Transport</keyword>
<dbReference type="OrthoDB" id="199930at2759"/>
<keyword evidence="5 9" id="KW-0812">Transmembrane</keyword>
<comment type="subcellular location">
    <subcellularLocation>
        <location evidence="1">Vacuole membrane</location>
        <topology evidence="1">Multi-pass membrane protein</topology>
    </subcellularLocation>
</comment>